<protein>
    <submittedName>
        <fullName evidence="2">Putative baseplate assembly protein</fullName>
    </submittedName>
</protein>
<organism evidence="2 3">
    <name type="scientific">Nocardia colli</name>
    <dbReference type="NCBI Taxonomy" id="2545717"/>
    <lineage>
        <taxon>Bacteria</taxon>
        <taxon>Bacillati</taxon>
        <taxon>Actinomycetota</taxon>
        <taxon>Actinomycetes</taxon>
        <taxon>Mycobacteriales</taxon>
        <taxon>Nocardiaceae</taxon>
        <taxon>Nocardia</taxon>
    </lineage>
</organism>
<dbReference type="AlphaFoldDB" id="A0A5N0E9J5"/>
<proteinExistence type="predicted"/>
<evidence type="ECO:0000256" key="1">
    <source>
        <dbReference type="SAM" id="MobiDB-lite"/>
    </source>
</evidence>
<sequence>MSTGCGTNPCGCDNCCTGIAVATPMPVANRPGLPALTYRVGTHPQFLASMRARLGSSEVPALAALTTREPSDLSLALLDGWATVADVLTFYTERIANEGFLRTATEEFSVRRLAELVGYRPRPGLSASAYLAFTVTPKQRVPIPAGTKAQQIPEPGQLPATFETAEPVVGYGNLSALTVRRRQPQLLIAETLRDTKHLVLEGALTDLRDGDRIIVEAGNVPVIYEVTHVAVDAPAGLTTVAVKLLDKQRKLPSLARSWRTAPVAAHTDDEARIQDGETPSRLELLVGALRKPASVPPADAADLPRDLRDLLGADKAGVSALLGDLVPEIAGTLDSALAHSTAANSSPSTITRMRLSAILFGATAPKFPIYDGGRITGYIDPKEIKLPVNPPVCGGGDAQERGEAHKADADPKPEYEDHPTINPPNYDPGTTLDLDAVYPAVTAGSTIVLINPKVNVPVATREVRATETVTANILGLSTKVSRLTLDKVWPDGGDTKTLHQVLDNTVVLAQPEVLTPAGESLDHKDIGCPPRAQLYAGARSMIYDDPGISCDTLELDGLFPELTPGRRLIVTGERTDAAIRAGQDPDADDAGPTGVRGEELVMVAAVEHHSARKLVCHSGGSRSDGEYYCETIDLPGDTVHTFVRLSAPLAFTYLRSSVVIYGNVAPATHGETRGEILGSGDPTKEFARYPLKQPPLTYLPAPTSAGASAALEVFVDQVRWHEADSLLDIGRDDRGYVIDTDDDGNTAVVFGAARPPTGIENIRAQYRSGIGLSGNAAAGTIATPLDQLLGVTAVTNPLPATGGTDRDRRETVRRNAAVSVQALDRLVSVSDYADFASAFAGIGAATARELSDGRRLVVHVTIAGIDDAPIAPTSALAANLRRALRELGDPDQEVQVAIRTLRALAVSAKVRIDPDRVWADVEPVLRARLLAVFGPGTRNIGRSVAQAAVLAAIHSVPGVVYADLSILDSIGETELISADPTAGLRLRPVVPAAWAEFDTKAAPGLGRIRPAELLILSPSAPDTCILEAL</sequence>
<dbReference type="NCBIfam" id="TIGR02243">
    <property type="entry name" value="putative baseplate assembly protein"/>
    <property type="match status" value="1"/>
</dbReference>
<gene>
    <name evidence="2" type="ORF">F3087_35210</name>
</gene>
<accession>A0A5N0E9J5</accession>
<feature type="region of interest" description="Disordered" evidence="1">
    <location>
        <begin position="394"/>
        <end position="429"/>
    </location>
</feature>
<dbReference type="OrthoDB" id="266253at2"/>
<name>A0A5N0E9J5_9NOCA</name>
<dbReference type="RefSeq" id="WP_150406453.1">
    <property type="nucleotide sequence ID" value="NZ_VXLC01000022.1"/>
</dbReference>
<comment type="caution">
    <text evidence="2">The sequence shown here is derived from an EMBL/GenBank/DDBJ whole genome shotgun (WGS) entry which is preliminary data.</text>
</comment>
<evidence type="ECO:0000313" key="3">
    <source>
        <dbReference type="Proteomes" id="UP000323876"/>
    </source>
</evidence>
<feature type="compositionally biased region" description="Basic and acidic residues" evidence="1">
    <location>
        <begin position="398"/>
        <end position="419"/>
    </location>
</feature>
<evidence type="ECO:0000313" key="2">
    <source>
        <dbReference type="EMBL" id="KAA8884201.1"/>
    </source>
</evidence>
<keyword evidence="3" id="KW-1185">Reference proteome</keyword>
<dbReference type="Proteomes" id="UP000323876">
    <property type="component" value="Unassembled WGS sequence"/>
</dbReference>
<dbReference type="InterPro" id="IPR011749">
    <property type="entry name" value="CHP02243"/>
</dbReference>
<dbReference type="EMBL" id="VXLC01000022">
    <property type="protein sequence ID" value="KAA8884201.1"/>
    <property type="molecule type" value="Genomic_DNA"/>
</dbReference>
<reference evidence="2 3" key="1">
    <citation type="submission" date="2019-09" db="EMBL/GenBank/DDBJ databases">
        <authorList>
            <person name="Wang X."/>
        </authorList>
    </citation>
    <scope>NUCLEOTIDE SEQUENCE [LARGE SCALE GENOMIC DNA]</scope>
    <source>
        <strain evidence="2 3">CICC 11023</strain>
    </source>
</reference>